<feature type="domain" description="HTH merR-type" evidence="5">
    <location>
        <begin position="7"/>
        <end position="75"/>
    </location>
</feature>
<dbReference type="PANTHER" id="PTHR30204:SF69">
    <property type="entry name" value="MERR-FAMILY TRANSCRIPTIONAL REGULATOR"/>
    <property type="match status" value="1"/>
</dbReference>
<name>A0A228I1E0_9BURK</name>
<comment type="caution">
    <text evidence="6">The sequence shown here is derived from an EMBL/GenBank/DDBJ whole genome shotgun (WGS) entry which is preliminary data.</text>
</comment>
<evidence type="ECO:0000256" key="2">
    <source>
        <dbReference type="ARBA" id="ARBA00023015"/>
    </source>
</evidence>
<accession>A0A228I1E0</accession>
<dbReference type="PROSITE" id="PS00552">
    <property type="entry name" value="HTH_MERR_1"/>
    <property type="match status" value="1"/>
</dbReference>
<evidence type="ECO:0000313" key="6">
    <source>
        <dbReference type="EMBL" id="OXI35899.1"/>
    </source>
</evidence>
<dbReference type="Proteomes" id="UP000214600">
    <property type="component" value="Unassembled WGS sequence"/>
</dbReference>
<dbReference type="InterPro" id="IPR000551">
    <property type="entry name" value="MerR-type_HTH_dom"/>
</dbReference>
<dbReference type="CDD" id="cd00592">
    <property type="entry name" value="HTH_MerR-like"/>
    <property type="match status" value="1"/>
</dbReference>
<dbReference type="InterPro" id="IPR027417">
    <property type="entry name" value="P-loop_NTPase"/>
</dbReference>
<dbReference type="EMBL" id="NKFA01000027">
    <property type="protein sequence ID" value="OXI35899.1"/>
    <property type="molecule type" value="Genomic_DNA"/>
</dbReference>
<keyword evidence="3" id="KW-0238">DNA-binding</keyword>
<dbReference type="AlphaFoldDB" id="A0A228I1E0"/>
<organism evidence="6 7">
    <name type="scientific">Burkholderia aenigmatica</name>
    <dbReference type="NCBI Taxonomy" id="2015348"/>
    <lineage>
        <taxon>Bacteria</taxon>
        <taxon>Pseudomonadati</taxon>
        <taxon>Pseudomonadota</taxon>
        <taxon>Betaproteobacteria</taxon>
        <taxon>Burkholderiales</taxon>
        <taxon>Burkholderiaceae</taxon>
        <taxon>Burkholderia</taxon>
        <taxon>Burkholderia cepacia complex</taxon>
    </lineage>
</organism>
<evidence type="ECO:0000259" key="5">
    <source>
        <dbReference type="PROSITE" id="PS50937"/>
    </source>
</evidence>
<dbReference type="GO" id="GO:0003677">
    <property type="term" value="F:DNA binding"/>
    <property type="evidence" value="ECO:0007669"/>
    <property type="project" value="UniProtKB-KW"/>
</dbReference>
<keyword evidence="4" id="KW-0804">Transcription</keyword>
<evidence type="ECO:0000256" key="3">
    <source>
        <dbReference type="ARBA" id="ARBA00023125"/>
    </source>
</evidence>
<dbReference type="GO" id="GO:0003700">
    <property type="term" value="F:DNA-binding transcription factor activity"/>
    <property type="evidence" value="ECO:0007669"/>
    <property type="project" value="InterPro"/>
</dbReference>
<reference evidence="7" key="1">
    <citation type="submission" date="2017-06" db="EMBL/GenBank/DDBJ databases">
        <authorList>
            <person name="LiPuma J."/>
            <person name="Spilker T."/>
        </authorList>
    </citation>
    <scope>NUCLEOTIDE SEQUENCE [LARGE SCALE GENOMIC DNA]</scope>
    <source>
        <strain evidence="7">AU17325</strain>
    </source>
</reference>
<evidence type="ECO:0000256" key="4">
    <source>
        <dbReference type="ARBA" id="ARBA00023163"/>
    </source>
</evidence>
<protein>
    <submittedName>
        <fullName evidence="6">MerR family transcriptional regulator</fullName>
    </submittedName>
</protein>
<dbReference type="PROSITE" id="PS50937">
    <property type="entry name" value="HTH_MERR_2"/>
    <property type="match status" value="1"/>
</dbReference>
<proteinExistence type="predicted"/>
<dbReference type="OrthoDB" id="9802039at2"/>
<dbReference type="PRINTS" id="PR00040">
    <property type="entry name" value="HTHMERR"/>
</dbReference>
<dbReference type="SUPFAM" id="SSF46955">
    <property type="entry name" value="Putative DNA-binding domain"/>
    <property type="match status" value="1"/>
</dbReference>
<dbReference type="PANTHER" id="PTHR30204">
    <property type="entry name" value="REDOX-CYCLING DRUG-SENSING TRANSCRIPTIONAL ACTIVATOR SOXR"/>
    <property type="match status" value="1"/>
</dbReference>
<sequence>MSDVTRGLSASEAATRLGVSVKALRLYERQGLLTPGRTVAGYRAYGPDDLARAAEIAALRALGLSLAQVASVLDGDARSLSDALATHEAALERGIQDLVGKVDRVRAIRADLARGRMPDDGELTRLLDPAATGVAFSLPWPWGGEWFEWRDIRPLNYIIGSLGSGKTRLAHRLAEALPGAAFIGLDRLDDGGAAAFAALQADPALKARVERTSAWLADEGATASAALTVLLAGLEADGAGARVVDMIEQDLDQPTQAALIACLRRRARADGMRPLFMLTRSSAMLDLSAVGPDEAIILCPANHSPPARVAPYPGAPGYEAVATCLASPATRERIARRPEAG</sequence>
<dbReference type="SUPFAM" id="SSF52540">
    <property type="entry name" value="P-loop containing nucleoside triphosphate hydrolases"/>
    <property type="match status" value="1"/>
</dbReference>
<reference evidence="6 7" key="2">
    <citation type="submission" date="2017-08" db="EMBL/GenBank/DDBJ databases">
        <title>WGS of novel Burkholderia cepaca complex species.</title>
        <authorList>
            <person name="Lipuma J."/>
            <person name="Spilker T."/>
        </authorList>
    </citation>
    <scope>NUCLEOTIDE SEQUENCE [LARGE SCALE GENOMIC DNA]</scope>
    <source>
        <strain evidence="6 7">AU17325</strain>
    </source>
</reference>
<gene>
    <name evidence="6" type="ORF">CFB84_36500</name>
</gene>
<dbReference type="RefSeq" id="WP_089453999.1">
    <property type="nucleotide sequence ID" value="NZ_NKFA01000027.1"/>
</dbReference>
<keyword evidence="1" id="KW-0678">Repressor</keyword>
<dbReference type="InterPro" id="IPR047057">
    <property type="entry name" value="MerR_fam"/>
</dbReference>
<dbReference type="Pfam" id="PF13411">
    <property type="entry name" value="MerR_1"/>
    <property type="match status" value="1"/>
</dbReference>
<dbReference type="InterPro" id="IPR009061">
    <property type="entry name" value="DNA-bd_dom_put_sf"/>
</dbReference>
<evidence type="ECO:0000313" key="7">
    <source>
        <dbReference type="Proteomes" id="UP000214600"/>
    </source>
</evidence>
<evidence type="ECO:0000256" key="1">
    <source>
        <dbReference type="ARBA" id="ARBA00022491"/>
    </source>
</evidence>
<dbReference type="SMART" id="SM00422">
    <property type="entry name" value="HTH_MERR"/>
    <property type="match status" value="1"/>
</dbReference>
<keyword evidence="2" id="KW-0805">Transcription regulation</keyword>
<dbReference type="Gene3D" id="1.10.1660.10">
    <property type="match status" value="1"/>
</dbReference>